<evidence type="ECO:0000256" key="1">
    <source>
        <dbReference type="ARBA" id="ARBA00004651"/>
    </source>
</evidence>
<accession>A0A380TAE2</accession>
<dbReference type="Pfam" id="PF00482">
    <property type="entry name" value="T2SSF"/>
    <property type="match status" value="1"/>
</dbReference>
<gene>
    <name evidence="8" type="ORF">DF3PB_1140009</name>
</gene>
<dbReference type="PANTHER" id="PTHR35007">
    <property type="entry name" value="INTEGRAL MEMBRANE PROTEIN-RELATED"/>
    <property type="match status" value="1"/>
</dbReference>
<evidence type="ECO:0000256" key="2">
    <source>
        <dbReference type="ARBA" id="ARBA00022475"/>
    </source>
</evidence>
<dbReference type="InterPro" id="IPR042094">
    <property type="entry name" value="T2SS_GspF_sf"/>
</dbReference>
<keyword evidence="5 6" id="KW-0472">Membrane</keyword>
<comment type="subcellular location">
    <subcellularLocation>
        <location evidence="1">Cell membrane</location>
        <topology evidence="1">Multi-pass membrane protein</topology>
    </subcellularLocation>
</comment>
<dbReference type="AlphaFoldDB" id="A0A380TAE2"/>
<protein>
    <recommendedName>
        <fullName evidence="7">Type II secretion system protein GspF domain-containing protein</fullName>
    </recommendedName>
</protein>
<organism evidence="8">
    <name type="scientific">metagenome</name>
    <dbReference type="NCBI Taxonomy" id="256318"/>
    <lineage>
        <taxon>unclassified sequences</taxon>
        <taxon>metagenomes</taxon>
    </lineage>
</organism>
<dbReference type="Gene3D" id="1.20.81.30">
    <property type="entry name" value="Type II secretion system (T2SS), domain F"/>
    <property type="match status" value="1"/>
</dbReference>
<evidence type="ECO:0000259" key="7">
    <source>
        <dbReference type="Pfam" id="PF00482"/>
    </source>
</evidence>
<sequence length="329" mass="35626">MNAVTIAVFLGALIVFGIIAYVATSGGNSQLRKRAFAIQGGTRGKAKPAIKKAAAGSTSLRRTEGRSVPLLEEMAKRYLPRQSELRDRLAQTGFNIAPGTYLAVNGVLAVVAGGLLWLMAHLPALAAVFAGLTIGIGLPHMMVGFLAKRRRTKFMALLPDAMDLLVRGLKSGLPVTESIAAAGREMPAPLGPEFRRITDNVRIGRSLDEVMWETAKRLKTPEFNFFVISLSIQRETGGNLAETLANLSDILRKRKQIRLKIKALSSEARASAYILGALPFLMFGLIQMLNPKYAAVLYTDPRGQVMLGVAAVVLCMGFAIMAKMVRFEI</sequence>
<keyword evidence="2" id="KW-1003">Cell membrane</keyword>
<feature type="transmembrane region" description="Helical" evidence="6">
    <location>
        <begin position="305"/>
        <end position="325"/>
    </location>
</feature>
<name>A0A380TAE2_9ZZZZ</name>
<feature type="transmembrane region" description="Helical" evidence="6">
    <location>
        <begin position="96"/>
        <end position="118"/>
    </location>
</feature>
<keyword evidence="3 6" id="KW-0812">Transmembrane</keyword>
<feature type="transmembrane region" description="Helical" evidence="6">
    <location>
        <begin position="124"/>
        <end position="147"/>
    </location>
</feature>
<reference evidence="8" key="1">
    <citation type="submission" date="2018-07" db="EMBL/GenBank/DDBJ databases">
        <authorList>
            <person name="Quirk P.G."/>
            <person name="Krulwich T.A."/>
        </authorList>
    </citation>
    <scope>NUCLEOTIDE SEQUENCE</scope>
</reference>
<feature type="transmembrane region" description="Helical" evidence="6">
    <location>
        <begin position="270"/>
        <end position="289"/>
    </location>
</feature>
<evidence type="ECO:0000256" key="3">
    <source>
        <dbReference type="ARBA" id="ARBA00022692"/>
    </source>
</evidence>
<dbReference type="GO" id="GO:0005886">
    <property type="term" value="C:plasma membrane"/>
    <property type="evidence" value="ECO:0007669"/>
    <property type="project" value="UniProtKB-SubCell"/>
</dbReference>
<evidence type="ECO:0000256" key="4">
    <source>
        <dbReference type="ARBA" id="ARBA00022989"/>
    </source>
</evidence>
<evidence type="ECO:0000256" key="5">
    <source>
        <dbReference type="ARBA" id="ARBA00023136"/>
    </source>
</evidence>
<proteinExistence type="predicted"/>
<feature type="domain" description="Type II secretion system protein GspF" evidence="7">
    <location>
        <begin position="162"/>
        <end position="286"/>
    </location>
</feature>
<dbReference type="InterPro" id="IPR018076">
    <property type="entry name" value="T2SS_GspF_dom"/>
</dbReference>
<evidence type="ECO:0000313" key="8">
    <source>
        <dbReference type="EMBL" id="SUS03962.1"/>
    </source>
</evidence>
<evidence type="ECO:0000256" key="6">
    <source>
        <dbReference type="SAM" id="Phobius"/>
    </source>
</evidence>
<dbReference type="PANTHER" id="PTHR35007:SF1">
    <property type="entry name" value="PILUS ASSEMBLY PROTEIN"/>
    <property type="match status" value="1"/>
</dbReference>
<keyword evidence="4 6" id="KW-1133">Transmembrane helix</keyword>
<feature type="transmembrane region" description="Helical" evidence="6">
    <location>
        <begin position="6"/>
        <end position="24"/>
    </location>
</feature>
<dbReference type="EMBL" id="UIDG01000018">
    <property type="protein sequence ID" value="SUS03962.1"/>
    <property type="molecule type" value="Genomic_DNA"/>
</dbReference>